<evidence type="ECO:0000313" key="5">
    <source>
        <dbReference type="Proteomes" id="UP000448292"/>
    </source>
</evidence>
<dbReference type="Gene3D" id="3.40.50.720">
    <property type="entry name" value="NAD(P)-binding Rossmann-like Domain"/>
    <property type="match status" value="1"/>
</dbReference>
<evidence type="ECO:0000313" key="4">
    <source>
        <dbReference type="EMBL" id="TVM18891.1"/>
    </source>
</evidence>
<dbReference type="EMBL" id="QMIE01000003">
    <property type="protein sequence ID" value="TVM18891.1"/>
    <property type="molecule type" value="Genomic_DNA"/>
</dbReference>
<dbReference type="AlphaFoldDB" id="A0A7M3MHB7"/>
<gene>
    <name evidence="4" type="ORF">DPQ33_05385</name>
</gene>
<feature type="domain" description="Glutamate/phenylalanine/leucine/valine/L-tryptophan dehydrogenase C-terminal" evidence="3">
    <location>
        <begin position="684"/>
        <end position="933"/>
    </location>
</feature>
<dbReference type="Proteomes" id="UP000448292">
    <property type="component" value="Unassembled WGS sequence"/>
</dbReference>
<dbReference type="GO" id="GO:0004352">
    <property type="term" value="F:glutamate dehydrogenase (NAD+) activity"/>
    <property type="evidence" value="ECO:0007669"/>
    <property type="project" value="TreeGrafter"/>
</dbReference>
<comment type="caution">
    <text evidence="4">The sequence shown here is derived from an EMBL/GenBank/DDBJ whole genome shotgun (WGS) entry which is preliminary data.</text>
</comment>
<dbReference type="PANTHER" id="PTHR11606:SF39">
    <property type="entry name" value="GLUTAMATE_PHENYLALANINE_LEUCINE_VALINE_L-TRYPTOPHAN DEHYDROGENASE C-TERMINAL DOMAIN-CONTAINING PROTEIN"/>
    <property type="match status" value="1"/>
</dbReference>
<dbReference type="PANTHER" id="PTHR11606">
    <property type="entry name" value="GLUTAMATE DEHYDROGENASE"/>
    <property type="match status" value="1"/>
</dbReference>
<reference evidence="4 5" key="1">
    <citation type="submission" date="2018-06" db="EMBL/GenBank/DDBJ databases">
        <title>Complete genome of Desulfovibrio indonesiensis P37SLT.</title>
        <authorList>
            <person name="Crispim J.S."/>
            <person name="Vidigal P.M.P."/>
            <person name="Silva L.C.F."/>
            <person name="Laguardia C.N."/>
            <person name="Araujo L.C."/>
            <person name="Dias R.S."/>
            <person name="Sousa M.P."/>
            <person name="Paula S.O."/>
            <person name="Silva C."/>
        </authorList>
    </citation>
    <scope>NUCLEOTIDE SEQUENCE [LARGE SCALE GENOMIC DNA]</scope>
    <source>
        <strain evidence="4 5">P37SLT</strain>
    </source>
</reference>
<dbReference type="SUPFAM" id="SSF53223">
    <property type="entry name" value="Aminoacid dehydrogenase-like, N-terminal domain"/>
    <property type="match status" value="1"/>
</dbReference>
<sequence length="1087" mass="120403">MVVLDSHAENLQAQEVLPPAFLGKGLFAMRPLTRRTVRSSMQFSFVSHQPKEHGMPDDAPDLSPDHFLERVTESLGRETAAVVPWFLENMPSYYFRSHSEDEITRHLMALASGRMTSETAIDLAHCEPGDFPCRARKGQVLALHDSRRNLVTYISPSTPSSLEAVMERHDDFNLHTARLYESLDKAIRLDTLLLDPQQPTDPDSDEFAAAVQAMRERVGGDPEACGIPAAYAADWEERFRRMLAGASRDYVAKFDSERSLRHLNAALSLADADPEGAEIRCEMLPKDGESRILLVMADPPPTALLSMVVRVLLRHGAAIHRGYLDRFASAGPEFREETGRRGLAVMSFYVCRDGTPFPDTGPAWEALSGELASLKWHAPHGLEILADEDGWDLRQVMLLMAGCELAHQFLIAENLWAYTADNIVEAVLRCRSTAGLVVRYFEARFDPGRADEPQETQTQAAIAAREAVAELDDEVARRTFETMLEFFANTLRTNYFLPGHHCLAFRFEPEFLKTVGAMNDGDELPYGVYFVHGPDSLGFHVRHRATARGGLRVVPTRKQEQFELESNRLFTEAASLARAQQFKNKDIPEGGAKAVVLLGPRADLDLCVRGFVDGLLDLIVYDPTSDRRALPGVRDYMDPEREEILYLGPDEQIAEHHIVWAVSRARQRGYPWPQAFMSSKPGAGINHKEYGVTSLGVVVYACEVLKELGINPTNDVFRVKLTGGPAGDVAGNAIRLLARDYPHTARIVAVADGHGAAFDPEGLNMDELLRLVEQETSISTFDSSKLSSNDAFVTDTETPEGVRARNTLFAVAEAELFIPAGGRPDTLNAKNWRAFLNDAGEPTARAIVEGANLFLSAEARSSLEDCGVLVVPGPSANKTGVICSSYEILGGLVMDEEEFIAHKQRYVAEVLNILEVRARDEARLLLRERRACGACAPLSELSNMLSREINDASDALERAFVQEAPAIGSLDEDSAWARLLRAYCPPLLVERFAERILDRVPRRHLLALLSAAAASRIVYAEGLGWLSRHADMDSMDHLARVYLEQEARLTALMDSLAPYDIAEKETLLRILQRSGRKALTDEALGLV</sequence>
<evidence type="ECO:0000256" key="1">
    <source>
        <dbReference type="ARBA" id="ARBA00006382"/>
    </source>
</evidence>
<dbReference type="SMART" id="SM00839">
    <property type="entry name" value="ELFV_dehydrog"/>
    <property type="match status" value="1"/>
</dbReference>
<accession>A0A7M3MHB7</accession>
<keyword evidence="2" id="KW-0560">Oxidoreductase</keyword>
<evidence type="ECO:0000259" key="3">
    <source>
        <dbReference type="SMART" id="SM00839"/>
    </source>
</evidence>
<name>A0A7M3MHB7_9BACT</name>
<dbReference type="OrthoDB" id="19378at2"/>
<comment type="similarity">
    <text evidence="1">Belongs to the Glu/Leu/Phe/Val dehydrogenases family.</text>
</comment>
<proteinExistence type="inferred from homology"/>
<dbReference type="InterPro" id="IPR006096">
    <property type="entry name" value="Glu/Leu/Phe/Val/Trp_DH_C"/>
</dbReference>
<dbReference type="InterPro" id="IPR046346">
    <property type="entry name" value="Aminoacid_DH-like_N_sf"/>
</dbReference>
<dbReference type="InterPro" id="IPR036291">
    <property type="entry name" value="NAD(P)-bd_dom_sf"/>
</dbReference>
<dbReference type="SUPFAM" id="SSF51735">
    <property type="entry name" value="NAD(P)-binding Rossmann-fold domains"/>
    <property type="match status" value="1"/>
</dbReference>
<evidence type="ECO:0000256" key="2">
    <source>
        <dbReference type="ARBA" id="ARBA00023002"/>
    </source>
</evidence>
<protein>
    <submittedName>
        <fullName evidence="4">Amino acid dehydrogenase</fullName>
    </submittedName>
</protein>
<dbReference type="Pfam" id="PF00208">
    <property type="entry name" value="ELFV_dehydrog"/>
    <property type="match status" value="1"/>
</dbReference>
<organism evidence="4 5">
    <name type="scientific">Oceanidesulfovibrio indonesiensis</name>
    <dbReference type="NCBI Taxonomy" id="54767"/>
    <lineage>
        <taxon>Bacteria</taxon>
        <taxon>Pseudomonadati</taxon>
        <taxon>Thermodesulfobacteriota</taxon>
        <taxon>Desulfovibrionia</taxon>
        <taxon>Desulfovibrionales</taxon>
        <taxon>Desulfovibrionaceae</taxon>
        <taxon>Oceanidesulfovibrio</taxon>
    </lineage>
</organism>
<dbReference type="GO" id="GO:0006538">
    <property type="term" value="P:L-glutamate catabolic process"/>
    <property type="evidence" value="ECO:0007669"/>
    <property type="project" value="TreeGrafter"/>
</dbReference>
<keyword evidence="5" id="KW-1185">Reference proteome</keyword>